<dbReference type="AlphaFoldDB" id="A0A0A9YNC1"/>
<sequence>SCDQLKKYWILDSGAAEHGTFDKEHMENFEMTEGDICMANGARLTVEGQGSVKLALEEACGGGDLVLDCVRYIPELETNLISVGSLEENGMTLLIKDGRAEVQDGGKVLFTALNEHNVFVVKTKGSPESKGAEDLNTEWRRFSMTDGNEQRCKNRLTSLWKY</sequence>
<dbReference type="Pfam" id="PF22936">
    <property type="entry name" value="Pol_BBD"/>
    <property type="match status" value="1"/>
</dbReference>
<reference evidence="2" key="1">
    <citation type="journal article" date="2014" name="PLoS ONE">
        <title>Transcriptome-Based Identification of ABC Transporters in the Western Tarnished Plant Bug Lygus hesperus.</title>
        <authorList>
            <person name="Hull J.J."/>
            <person name="Chaney K."/>
            <person name="Geib S.M."/>
            <person name="Fabrick J.A."/>
            <person name="Brent C.S."/>
            <person name="Walsh D."/>
            <person name="Lavine L.C."/>
        </authorList>
    </citation>
    <scope>NUCLEOTIDE SEQUENCE</scope>
</reference>
<dbReference type="InterPro" id="IPR054722">
    <property type="entry name" value="PolX-like_BBD"/>
</dbReference>
<reference evidence="2" key="2">
    <citation type="submission" date="2014-07" db="EMBL/GenBank/DDBJ databases">
        <authorList>
            <person name="Hull J."/>
        </authorList>
    </citation>
    <scope>NUCLEOTIDE SEQUENCE</scope>
</reference>
<gene>
    <name evidence="2" type="ORF">CM83_2422</name>
</gene>
<evidence type="ECO:0000313" key="2">
    <source>
        <dbReference type="EMBL" id="JAG33101.1"/>
    </source>
</evidence>
<organism evidence="2">
    <name type="scientific">Lygus hesperus</name>
    <name type="common">Western plant bug</name>
    <dbReference type="NCBI Taxonomy" id="30085"/>
    <lineage>
        <taxon>Eukaryota</taxon>
        <taxon>Metazoa</taxon>
        <taxon>Ecdysozoa</taxon>
        <taxon>Arthropoda</taxon>
        <taxon>Hexapoda</taxon>
        <taxon>Insecta</taxon>
        <taxon>Pterygota</taxon>
        <taxon>Neoptera</taxon>
        <taxon>Paraneoptera</taxon>
        <taxon>Hemiptera</taxon>
        <taxon>Heteroptera</taxon>
        <taxon>Panheteroptera</taxon>
        <taxon>Cimicomorpha</taxon>
        <taxon>Miridae</taxon>
        <taxon>Mirini</taxon>
        <taxon>Lygus</taxon>
    </lineage>
</organism>
<proteinExistence type="predicted"/>
<dbReference type="EMBL" id="GBHO01010503">
    <property type="protein sequence ID" value="JAG33101.1"/>
    <property type="molecule type" value="Transcribed_RNA"/>
</dbReference>
<accession>A0A0A9YNC1</accession>
<evidence type="ECO:0000259" key="1">
    <source>
        <dbReference type="Pfam" id="PF22936"/>
    </source>
</evidence>
<feature type="domain" description="Retrovirus-related Pol polyprotein from transposon TNT 1-94-like beta-barrel" evidence="1">
    <location>
        <begin position="9"/>
        <end position="91"/>
    </location>
</feature>
<name>A0A0A9YNC1_LYGHE</name>
<protein>
    <recommendedName>
        <fullName evidence="1">Retrovirus-related Pol polyprotein from transposon TNT 1-94-like beta-barrel domain-containing protein</fullName>
    </recommendedName>
</protein>
<feature type="non-terminal residue" evidence="2">
    <location>
        <position position="1"/>
    </location>
</feature>